<sequence length="187" mass="22014">MEETASFFVSWLRWQQQDGYALWIDEPERELYWADAQGNIPLFTTSEEVGLLAAKLGVQIYIQAEQPRMIDLDCVWQWLQQSQKRPPKECLAIWGTFSDVGSGVSVPFDGDRRSAVRNRVFDKLYFNDGIFQINQDGKMDFHGPHTKPWIPGWRREERKRLKRALQQGFRLWNKYTYRATIDAVLLP</sequence>
<dbReference type="Proteomes" id="UP000199249">
    <property type="component" value="Unassembled WGS sequence"/>
</dbReference>
<keyword evidence="2" id="KW-1185">Reference proteome</keyword>
<organism evidence="1 2">
    <name type="scientific">Hymenobacter psychrophilus</name>
    <dbReference type="NCBI Taxonomy" id="651662"/>
    <lineage>
        <taxon>Bacteria</taxon>
        <taxon>Pseudomonadati</taxon>
        <taxon>Bacteroidota</taxon>
        <taxon>Cytophagia</taxon>
        <taxon>Cytophagales</taxon>
        <taxon>Hymenobacteraceae</taxon>
        <taxon>Hymenobacter</taxon>
    </lineage>
</organism>
<reference evidence="2" key="1">
    <citation type="submission" date="2016-10" db="EMBL/GenBank/DDBJ databases">
        <authorList>
            <person name="Varghese N."/>
            <person name="Submissions S."/>
        </authorList>
    </citation>
    <scope>NUCLEOTIDE SEQUENCE [LARGE SCALE GENOMIC DNA]</scope>
    <source>
        <strain evidence="2">CGMCC 1.8975</strain>
    </source>
</reference>
<dbReference type="EMBL" id="FNOV01000004">
    <property type="protein sequence ID" value="SDX95640.1"/>
    <property type="molecule type" value="Genomic_DNA"/>
</dbReference>
<proteinExistence type="predicted"/>
<dbReference type="AlphaFoldDB" id="A0A1H3FXI4"/>
<evidence type="ECO:0000313" key="1">
    <source>
        <dbReference type="EMBL" id="SDX95640.1"/>
    </source>
</evidence>
<dbReference type="STRING" id="651662.SAMN04488069_104261"/>
<gene>
    <name evidence="1" type="ORF">SAMN04488069_104261</name>
</gene>
<protein>
    <submittedName>
        <fullName evidence="1">Uncharacterized protein</fullName>
    </submittedName>
</protein>
<name>A0A1H3FXI4_9BACT</name>
<dbReference type="OrthoDB" id="877253at2"/>
<dbReference type="RefSeq" id="WP_092738948.1">
    <property type="nucleotide sequence ID" value="NZ_FNOV01000004.1"/>
</dbReference>
<evidence type="ECO:0000313" key="2">
    <source>
        <dbReference type="Proteomes" id="UP000199249"/>
    </source>
</evidence>
<accession>A0A1H3FXI4</accession>